<name>A0A7W7U7W1_9ACTN</name>
<accession>A0A7W7U7W1</accession>
<feature type="region of interest" description="Disordered" evidence="1">
    <location>
        <begin position="66"/>
        <end position="88"/>
    </location>
</feature>
<dbReference type="EMBL" id="JACHJY010000013">
    <property type="protein sequence ID" value="MBB4986544.1"/>
    <property type="molecule type" value="Genomic_DNA"/>
</dbReference>
<dbReference type="RefSeq" id="WP_184932841.1">
    <property type="nucleotide sequence ID" value="NZ_JACHJY010000013.1"/>
</dbReference>
<dbReference type="AlphaFoldDB" id="A0A7W7U7W1"/>
<evidence type="ECO:0000256" key="1">
    <source>
        <dbReference type="SAM" id="MobiDB-lite"/>
    </source>
</evidence>
<comment type="caution">
    <text evidence="2">The sequence shown here is derived from an EMBL/GenBank/DDBJ whole genome shotgun (WGS) entry which is preliminary data.</text>
</comment>
<keyword evidence="3" id="KW-1185">Reference proteome</keyword>
<dbReference type="Proteomes" id="UP000582643">
    <property type="component" value="Unassembled WGS sequence"/>
</dbReference>
<proteinExistence type="predicted"/>
<reference evidence="2 3" key="1">
    <citation type="submission" date="2020-08" db="EMBL/GenBank/DDBJ databases">
        <title>Genomic Encyclopedia of Type Strains, Phase III (KMG-III): the genomes of soil and plant-associated and newly described type strains.</title>
        <authorList>
            <person name="Whitman W."/>
        </authorList>
    </citation>
    <scope>NUCLEOTIDE SEQUENCE [LARGE SCALE GENOMIC DNA]</scope>
    <source>
        <strain evidence="2 3">SFB5A</strain>
    </source>
</reference>
<evidence type="ECO:0000313" key="3">
    <source>
        <dbReference type="Proteomes" id="UP000582643"/>
    </source>
</evidence>
<evidence type="ECO:0000313" key="2">
    <source>
        <dbReference type="EMBL" id="MBB4986544.1"/>
    </source>
</evidence>
<organism evidence="2 3">
    <name type="scientific">Streptomyces nymphaeiformis</name>
    <dbReference type="NCBI Taxonomy" id="2663842"/>
    <lineage>
        <taxon>Bacteria</taxon>
        <taxon>Bacillati</taxon>
        <taxon>Actinomycetota</taxon>
        <taxon>Actinomycetes</taxon>
        <taxon>Kitasatosporales</taxon>
        <taxon>Streptomycetaceae</taxon>
        <taxon>Streptomyces</taxon>
    </lineage>
</organism>
<gene>
    <name evidence="2" type="ORF">GGE06_007512</name>
</gene>
<protein>
    <submittedName>
        <fullName evidence="2">Uncharacterized protein</fullName>
    </submittedName>
</protein>
<sequence>MTSSDTRSDPKGDPAEQRFLFEGQERLVAACMRGRGRPYQPLSWHAPGAEDGDDVQGDDVAARRREGYGGPAAMRSERAADPNGDYLRTLPPDKAKAYGAALFGTPSHRIEVNLADGVAFMNADGCIAHAEQQLYGDLTRWLRAQMTVVNLAGEVSRKASDDERAARTLPLWRACMKARGFAYKAPGEARAAAFSAYEGVVGVPGGRPGDLDRVRGREISIAVADATCDARVGRTRTLRGLEVQYRRQVMGEHAEQISVYRALRRRAAARLASG</sequence>